<evidence type="ECO:0000313" key="1">
    <source>
        <dbReference type="EMBL" id="KZZ89396.1"/>
    </source>
</evidence>
<proteinExistence type="predicted"/>
<reference evidence="1 2" key="1">
    <citation type="journal article" date="2016" name="Genome Biol. Evol.">
        <title>Divergent and convergent evolution of fungal pathogenicity.</title>
        <authorList>
            <person name="Shang Y."/>
            <person name="Xiao G."/>
            <person name="Zheng P."/>
            <person name="Cen K."/>
            <person name="Zhan S."/>
            <person name="Wang C."/>
        </authorList>
    </citation>
    <scope>NUCLEOTIDE SEQUENCE [LARGE SCALE GENOMIC DNA]</scope>
    <source>
        <strain evidence="1 2">RCEF 2490</strain>
    </source>
</reference>
<gene>
    <name evidence="1" type="ORF">AAL_07695</name>
</gene>
<dbReference type="OrthoDB" id="4062651at2759"/>
<keyword evidence="2" id="KW-1185">Reference proteome</keyword>
<sequence length="236" mass="27244">MYGVWSGLIRSRSQIILDVTATSWNTALRLTNSTLPRWIWRLTGHILSPSNPSPRQTREGCSCKKKGWIEWLWHSLRFRTASRLIPRFLSFQTEQPRQAVAQPITPPQRAQIPDHHQIIVDYNRTPYCIMWRHELYCPDLGGFPTLTNANVNPINQTATMKELWTQSVAFGYGSCASVRIQEDVCFPILKLAHSEKHFMQMIQYEFALLTSMARLDLPVVQIDQEPILENGEMCGF</sequence>
<dbReference type="STRING" id="1081109.A0A167WXN5"/>
<dbReference type="EMBL" id="AZGY01000025">
    <property type="protein sequence ID" value="KZZ89396.1"/>
    <property type="molecule type" value="Genomic_DNA"/>
</dbReference>
<name>A0A167WXN5_9HYPO</name>
<evidence type="ECO:0008006" key="3">
    <source>
        <dbReference type="Google" id="ProtNLM"/>
    </source>
</evidence>
<evidence type="ECO:0000313" key="2">
    <source>
        <dbReference type="Proteomes" id="UP000078544"/>
    </source>
</evidence>
<accession>A0A167WXN5</accession>
<comment type="caution">
    <text evidence="1">The sequence shown here is derived from an EMBL/GenBank/DDBJ whole genome shotgun (WGS) entry which is preliminary data.</text>
</comment>
<organism evidence="1 2">
    <name type="scientific">Moelleriella libera RCEF 2490</name>
    <dbReference type="NCBI Taxonomy" id="1081109"/>
    <lineage>
        <taxon>Eukaryota</taxon>
        <taxon>Fungi</taxon>
        <taxon>Dikarya</taxon>
        <taxon>Ascomycota</taxon>
        <taxon>Pezizomycotina</taxon>
        <taxon>Sordariomycetes</taxon>
        <taxon>Hypocreomycetidae</taxon>
        <taxon>Hypocreales</taxon>
        <taxon>Clavicipitaceae</taxon>
        <taxon>Moelleriella</taxon>
    </lineage>
</organism>
<dbReference type="Proteomes" id="UP000078544">
    <property type="component" value="Unassembled WGS sequence"/>
</dbReference>
<protein>
    <recommendedName>
        <fullName evidence="3">Protein kinase-like domain protein</fullName>
    </recommendedName>
</protein>
<dbReference type="AlphaFoldDB" id="A0A167WXN5"/>